<accession>A0A3M6UZK4</accession>
<comment type="caution">
    <text evidence="1">The sequence shown here is derived from an EMBL/GenBank/DDBJ whole genome shotgun (WGS) entry which is preliminary data.</text>
</comment>
<protein>
    <submittedName>
        <fullName evidence="1">Uncharacterized protein</fullName>
    </submittedName>
</protein>
<dbReference type="AlphaFoldDB" id="A0A3M6UZK4"/>
<proteinExistence type="predicted"/>
<reference evidence="1 2" key="1">
    <citation type="journal article" date="2018" name="Sci. Rep.">
        <title>Comparative analysis of the Pocillopora damicornis genome highlights role of immune system in coral evolution.</title>
        <authorList>
            <person name="Cunning R."/>
            <person name="Bay R.A."/>
            <person name="Gillette P."/>
            <person name="Baker A.C."/>
            <person name="Traylor-Knowles N."/>
        </authorList>
    </citation>
    <scope>NUCLEOTIDE SEQUENCE [LARGE SCALE GENOMIC DNA]</scope>
    <source>
        <strain evidence="1">RSMAS</strain>
        <tissue evidence="1">Whole animal</tissue>
    </source>
</reference>
<name>A0A3M6UZK4_POCDA</name>
<evidence type="ECO:0000313" key="1">
    <source>
        <dbReference type="EMBL" id="RMX59121.1"/>
    </source>
</evidence>
<organism evidence="1 2">
    <name type="scientific">Pocillopora damicornis</name>
    <name type="common">Cauliflower coral</name>
    <name type="synonym">Millepora damicornis</name>
    <dbReference type="NCBI Taxonomy" id="46731"/>
    <lineage>
        <taxon>Eukaryota</taxon>
        <taxon>Metazoa</taxon>
        <taxon>Cnidaria</taxon>
        <taxon>Anthozoa</taxon>
        <taxon>Hexacorallia</taxon>
        <taxon>Scleractinia</taxon>
        <taxon>Astrocoeniina</taxon>
        <taxon>Pocilloporidae</taxon>
        <taxon>Pocillopora</taxon>
    </lineage>
</organism>
<evidence type="ECO:0000313" key="2">
    <source>
        <dbReference type="Proteomes" id="UP000275408"/>
    </source>
</evidence>
<sequence>MEACMEEPMEEERSVEHFDIGTFVLNHRKLCQLVIPLIKWYESLQFVISLSAFQDHLLNHVELVFNEPMATRVVGG</sequence>
<dbReference type="Proteomes" id="UP000275408">
    <property type="component" value="Unassembled WGS sequence"/>
</dbReference>
<dbReference type="EMBL" id="RCHS01000399">
    <property type="protein sequence ID" value="RMX59121.1"/>
    <property type="molecule type" value="Genomic_DNA"/>
</dbReference>
<keyword evidence="2" id="KW-1185">Reference proteome</keyword>
<gene>
    <name evidence="1" type="ORF">pdam_00009776</name>
</gene>